<dbReference type="AlphaFoldDB" id="A0A4S4D8N8"/>
<evidence type="ECO:0000256" key="3">
    <source>
        <dbReference type="SAM" id="SignalP"/>
    </source>
</evidence>
<dbReference type="EMBL" id="SDRB02012142">
    <property type="protein sequence ID" value="THF98787.1"/>
    <property type="molecule type" value="Genomic_DNA"/>
</dbReference>
<dbReference type="Pfam" id="PF01190">
    <property type="entry name" value="Pollen_Ole_e_1"/>
    <property type="match status" value="1"/>
</dbReference>
<comment type="caution">
    <text evidence="4">The sequence shown here is derived from an EMBL/GenBank/DDBJ whole genome shotgun (WGS) entry which is preliminary data.</text>
</comment>
<reference evidence="4 5" key="1">
    <citation type="journal article" date="2018" name="Proc. Natl. Acad. Sci. U.S.A.">
        <title>Draft genome sequence of Camellia sinensis var. sinensis provides insights into the evolution of the tea genome and tea quality.</title>
        <authorList>
            <person name="Wei C."/>
            <person name="Yang H."/>
            <person name="Wang S."/>
            <person name="Zhao J."/>
            <person name="Liu C."/>
            <person name="Gao L."/>
            <person name="Xia E."/>
            <person name="Lu Y."/>
            <person name="Tai Y."/>
            <person name="She G."/>
            <person name="Sun J."/>
            <person name="Cao H."/>
            <person name="Tong W."/>
            <person name="Gao Q."/>
            <person name="Li Y."/>
            <person name="Deng W."/>
            <person name="Jiang X."/>
            <person name="Wang W."/>
            <person name="Chen Q."/>
            <person name="Zhang S."/>
            <person name="Li H."/>
            <person name="Wu J."/>
            <person name="Wang P."/>
            <person name="Li P."/>
            <person name="Shi C."/>
            <person name="Zheng F."/>
            <person name="Jian J."/>
            <person name="Huang B."/>
            <person name="Shan D."/>
            <person name="Shi M."/>
            <person name="Fang C."/>
            <person name="Yue Y."/>
            <person name="Li F."/>
            <person name="Li D."/>
            <person name="Wei S."/>
            <person name="Han B."/>
            <person name="Jiang C."/>
            <person name="Yin Y."/>
            <person name="Xia T."/>
            <person name="Zhang Z."/>
            <person name="Bennetzen J.L."/>
            <person name="Zhao S."/>
            <person name="Wan X."/>
        </authorList>
    </citation>
    <scope>NUCLEOTIDE SEQUENCE [LARGE SCALE GENOMIC DNA]</scope>
    <source>
        <strain evidence="5">cv. Shuchazao</strain>
        <tissue evidence="4">Leaf</tissue>
    </source>
</reference>
<dbReference type="Proteomes" id="UP000306102">
    <property type="component" value="Unassembled WGS sequence"/>
</dbReference>
<sequence length="160" mass="17684">MDRLIVLLLLSICVIPALVSARYFGNPLLVRGRVYCDTCRAGFETDATPGIPGARVRIECKDRETLQLKYSIEGVTDSTGTYNIMVTGDRGDDLCDSVLVSSPESDCAEADPGRDRSRVILTRYNGINSDTRFANAIGFFRNEPMSGCTQLLQKYQETDD</sequence>
<gene>
    <name evidence="4" type="ORF">TEA_005035</name>
</gene>
<evidence type="ECO:0000256" key="2">
    <source>
        <dbReference type="ARBA" id="ARBA00023157"/>
    </source>
</evidence>
<keyword evidence="2" id="KW-1015">Disulfide bond</keyword>
<name>A0A4S4D8N8_CAMSN</name>
<dbReference type="PANTHER" id="PTHR31614:SF5">
    <property type="entry name" value="ALLERGEN-LIKE PROTEIN BRSN20"/>
    <property type="match status" value="1"/>
</dbReference>
<dbReference type="STRING" id="542762.A0A4S4D8N8"/>
<keyword evidence="3" id="KW-0732">Signal</keyword>
<accession>A0A4S4D8N8</accession>
<evidence type="ECO:0000313" key="4">
    <source>
        <dbReference type="EMBL" id="THF98787.1"/>
    </source>
</evidence>
<evidence type="ECO:0000313" key="5">
    <source>
        <dbReference type="Proteomes" id="UP000306102"/>
    </source>
</evidence>
<organism evidence="4 5">
    <name type="scientific">Camellia sinensis var. sinensis</name>
    <name type="common">China tea</name>
    <dbReference type="NCBI Taxonomy" id="542762"/>
    <lineage>
        <taxon>Eukaryota</taxon>
        <taxon>Viridiplantae</taxon>
        <taxon>Streptophyta</taxon>
        <taxon>Embryophyta</taxon>
        <taxon>Tracheophyta</taxon>
        <taxon>Spermatophyta</taxon>
        <taxon>Magnoliopsida</taxon>
        <taxon>eudicotyledons</taxon>
        <taxon>Gunneridae</taxon>
        <taxon>Pentapetalae</taxon>
        <taxon>asterids</taxon>
        <taxon>Ericales</taxon>
        <taxon>Theaceae</taxon>
        <taxon>Camellia</taxon>
    </lineage>
</organism>
<protein>
    <submittedName>
        <fullName evidence="4">Uncharacterized protein</fullName>
    </submittedName>
</protein>
<comment type="similarity">
    <text evidence="1">Belongs to the Ole e I family.</text>
</comment>
<keyword evidence="5" id="KW-1185">Reference proteome</keyword>
<dbReference type="InterPro" id="IPR006041">
    <property type="entry name" value="Pollen_Ole_e1_allergen"/>
</dbReference>
<dbReference type="PANTHER" id="PTHR31614">
    <property type="entry name" value="PROTEIN DOWNSTREAM OF FLC-RELATED"/>
    <property type="match status" value="1"/>
</dbReference>
<feature type="signal peptide" evidence="3">
    <location>
        <begin position="1"/>
        <end position="21"/>
    </location>
</feature>
<evidence type="ECO:0000256" key="1">
    <source>
        <dbReference type="ARBA" id="ARBA00010049"/>
    </source>
</evidence>
<feature type="chain" id="PRO_5020224004" evidence="3">
    <location>
        <begin position="22"/>
        <end position="160"/>
    </location>
</feature>
<proteinExistence type="inferred from homology"/>